<evidence type="ECO:0000256" key="4">
    <source>
        <dbReference type="ARBA" id="ARBA00022989"/>
    </source>
</evidence>
<feature type="transmembrane region" description="Helical" evidence="6">
    <location>
        <begin position="125"/>
        <end position="145"/>
    </location>
</feature>
<accession>A0A2W1NC54</accession>
<name>A0A2W1NC54_9FLAO</name>
<keyword evidence="3 6" id="KW-0812">Transmembrane</keyword>
<gene>
    <name evidence="7" type="ORF">DNU06_16760</name>
</gene>
<keyword evidence="4 6" id="KW-1133">Transmembrane helix</keyword>
<dbReference type="Pfam" id="PF03631">
    <property type="entry name" value="Virul_fac_BrkB"/>
    <property type="match status" value="1"/>
</dbReference>
<dbReference type="PIRSF" id="PIRSF035875">
    <property type="entry name" value="RNase_BN"/>
    <property type="match status" value="1"/>
</dbReference>
<protein>
    <recommendedName>
        <fullName evidence="9">YihY/virulence factor BrkB family protein</fullName>
    </recommendedName>
</protein>
<evidence type="ECO:0000256" key="1">
    <source>
        <dbReference type="ARBA" id="ARBA00004651"/>
    </source>
</evidence>
<dbReference type="AlphaFoldDB" id="A0A2W1NC54"/>
<organism evidence="7 8">
    <name type="scientific">Putridiphycobacter roseus</name>
    <dbReference type="NCBI Taxonomy" id="2219161"/>
    <lineage>
        <taxon>Bacteria</taxon>
        <taxon>Pseudomonadati</taxon>
        <taxon>Bacteroidota</taxon>
        <taxon>Flavobacteriia</taxon>
        <taxon>Flavobacteriales</taxon>
        <taxon>Crocinitomicaceae</taxon>
        <taxon>Putridiphycobacter</taxon>
    </lineage>
</organism>
<evidence type="ECO:0000256" key="6">
    <source>
        <dbReference type="SAM" id="Phobius"/>
    </source>
</evidence>
<dbReference type="PANTHER" id="PTHR30213:SF0">
    <property type="entry name" value="UPF0761 MEMBRANE PROTEIN YIHY"/>
    <property type="match status" value="1"/>
</dbReference>
<dbReference type="Proteomes" id="UP000249248">
    <property type="component" value="Unassembled WGS sequence"/>
</dbReference>
<keyword evidence="5 6" id="KW-0472">Membrane</keyword>
<comment type="caution">
    <text evidence="7">The sequence shown here is derived from an EMBL/GenBank/DDBJ whole genome shotgun (WGS) entry which is preliminary data.</text>
</comment>
<proteinExistence type="predicted"/>
<sequence>MQTIITKIIRLFRILRVTMVRKTIHITRKIILPGFEGVSLWEIIFFFMWTIRKGLIGTRASSLAFHFYLALIPLALVLVVSCAYVPFFDLKQDIIPILSGFIPEILVDKLIDGLGEFENSTVNSILSIGFIMALYFISNGFSVMIKSFNSSKIKFEKRSWFSTRMISFALVIGFIFSIIFMFLLMVWQRKLLQIGAEDFEFIANNYGWINYSLGFIIIGTIIYFSIAVLYYLGPSNQSTFKFLSAGATLATVLIILIFLVYSLYIKNFANYNELYGSVGTVMIILIWIYLNAYALLIGFELNASIHGAMMKKKLEDFSKLEESIPEAYQ</sequence>
<comment type="subcellular location">
    <subcellularLocation>
        <location evidence="1">Cell membrane</location>
        <topology evidence="1">Multi-pass membrane protein</topology>
    </subcellularLocation>
</comment>
<dbReference type="PANTHER" id="PTHR30213">
    <property type="entry name" value="INNER MEMBRANE PROTEIN YHJD"/>
    <property type="match status" value="1"/>
</dbReference>
<keyword evidence="2" id="KW-1003">Cell membrane</keyword>
<dbReference type="NCBIfam" id="TIGR00765">
    <property type="entry name" value="yihY_not_rbn"/>
    <property type="match status" value="1"/>
</dbReference>
<keyword evidence="8" id="KW-1185">Reference proteome</keyword>
<dbReference type="InterPro" id="IPR017039">
    <property type="entry name" value="Virul_fac_BrkB"/>
</dbReference>
<dbReference type="RefSeq" id="WP_111064662.1">
    <property type="nucleotide sequence ID" value="NZ_JBHUCU010000004.1"/>
</dbReference>
<evidence type="ECO:0000313" key="8">
    <source>
        <dbReference type="Proteomes" id="UP000249248"/>
    </source>
</evidence>
<feature type="transmembrane region" description="Helical" evidence="6">
    <location>
        <begin position="30"/>
        <end position="51"/>
    </location>
</feature>
<feature type="transmembrane region" description="Helical" evidence="6">
    <location>
        <begin position="208"/>
        <end position="230"/>
    </location>
</feature>
<evidence type="ECO:0008006" key="9">
    <source>
        <dbReference type="Google" id="ProtNLM"/>
    </source>
</evidence>
<evidence type="ECO:0000256" key="3">
    <source>
        <dbReference type="ARBA" id="ARBA00022692"/>
    </source>
</evidence>
<evidence type="ECO:0000256" key="2">
    <source>
        <dbReference type="ARBA" id="ARBA00022475"/>
    </source>
</evidence>
<evidence type="ECO:0000256" key="5">
    <source>
        <dbReference type="ARBA" id="ARBA00023136"/>
    </source>
</evidence>
<feature type="transmembrane region" description="Helical" evidence="6">
    <location>
        <begin position="242"/>
        <end position="264"/>
    </location>
</feature>
<dbReference type="OrthoDB" id="977385at2"/>
<evidence type="ECO:0000313" key="7">
    <source>
        <dbReference type="EMBL" id="PZE15696.1"/>
    </source>
</evidence>
<feature type="transmembrane region" description="Helical" evidence="6">
    <location>
        <begin position="63"/>
        <end position="87"/>
    </location>
</feature>
<feature type="transmembrane region" description="Helical" evidence="6">
    <location>
        <begin position="284"/>
        <end position="303"/>
    </location>
</feature>
<reference evidence="7 8" key="1">
    <citation type="submission" date="2018-06" db="EMBL/GenBank/DDBJ databases">
        <title>The draft genome sequence of Crocinitomix sp. SM1701.</title>
        <authorList>
            <person name="Zhang X."/>
        </authorList>
    </citation>
    <scope>NUCLEOTIDE SEQUENCE [LARGE SCALE GENOMIC DNA]</scope>
    <source>
        <strain evidence="7 8">SM1701</strain>
    </source>
</reference>
<dbReference type="EMBL" id="QKSB01000019">
    <property type="protein sequence ID" value="PZE15696.1"/>
    <property type="molecule type" value="Genomic_DNA"/>
</dbReference>
<dbReference type="GO" id="GO:0005886">
    <property type="term" value="C:plasma membrane"/>
    <property type="evidence" value="ECO:0007669"/>
    <property type="project" value="UniProtKB-SubCell"/>
</dbReference>
<feature type="transmembrane region" description="Helical" evidence="6">
    <location>
        <begin position="166"/>
        <end position="188"/>
    </location>
</feature>